<dbReference type="OrthoDB" id="7062382at2"/>
<evidence type="ECO:0000259" key="2">
    <source>
        <dbReference type="PROSITE" id="PS51648"/>
    </source>
</evidence>
<dbReference type="Proteomes" id="UP000247689">
    <property type="component" value="Unassembled WGS sequence"/>
</dbReference>
<dbReference type="EMBL" id="QICH01000003">
    <property type="protein sequence ID" value="PXF62815.1"/>
    <property type="molecule type" value="Genomic_DNA"/>
</dbReference>
<dbReference type="InterPro" id="IPR027354">
    <property type="entry name" value="YcgL_dom"/>
</dbReference>
<sequence length="94" mass="10780">MMCSVYKSAKKPDTYLYIPYNSDFEELPEGLRSVWGEPELVMHIDLDKREKLALVDITELKAQLESEGYFLQMPPTQEELASLIEANSKAPISR</sequence>
<feature type="domain" description="YcgL" evidence="2">
    <location>
        <begin position="1"/>
        <end position="85"/>
    </location>
</feature>
<evidence type="ECO:0000256" key="1">
    <source>
        <dbReference type="HAMAP-Rule" id="MF_01866"/>
    </source>
</evidence>
<dbReference type="SUPFAM" id="SSF160191">
    <property type="entry name" value="YcgL-like"/>
    <property type="match status" value="1"/>
</dbReference>
<evidence type="ECO:0000313" key="3">
    <source>
        <dbReference type="EMBL" id="PXF62815.1"/>
    </source>
</evidence>
<reference evidence="3 4" key="1">
    <citation type="submission" date="2018-05" db="EMBL/GenBank/DDBJ databases">
        <title>Kangiella spongicola genome sequence.</title>
        <authorList>
            <person name="Maclea K.S."/>
            <person name="Goen A.E."/>
            <person name="Kelley C."/>
            <person name="Underriner A."/>
            <person name="Silverwood T."/>
            <person name="Trachtenberg A.M."/>
        </authorList>
    </citation>
    <scope>NUCLEOTIDE SEQUENCE [LARGE SCALE GENOMIC DNA]</scope>
    <source>
        <strain evidence="3 4">ATCC BAA-2076</strain>
    </source>
</reference>
<dbReference type="PROSITE" id="PS51648">
    <property type="entry name" value="YCGL"/>
    <property type="match status" value="1"/>
</dbReference>
<dbReference type="RefSeq" id="WP_110201716.1">
    <property type="nucleotide sequence ID" value="NZ_QICH01000003.1"/>
</dbReference>
<dbReference type="AlphaFoldDB" id="A0A318D4L5"/>
<organism evidence="3 4">
    <name type="scientific">Kangiella spongicola</name>
    <dbReference type="NCBI Taxonomy" id="796379"/>
    <lineage>
        <taxon>Bacteria</taxon>
        <taxon>Pseudomonadati</taxon>
        <taxon>Pseudomonadota</taxon>
        <taxon>Gammaproteobacteria</taxon>
        <taxon>Kangiellales</taxon>
        <taxon>Kangiellaceae</taxon>
        <taxon>Kangiella</taxon>
    </lineage>
</organism>
<comment type="caution">
    <text evidence="3">The sequence shown here is derived from an EMBL/GenBank/DDBJ whole genome shotgun (WGS) entry which is preliminary data.</text>
</comment>
<dbReference type="PANTHER" id="PTHR38109">
    <property type="entry name" value="PROTEIN YCGL"/>
    <property type="match status" value="1"/>
</dbReference>
<keyword evidence="4" id="KW-1185">Reference proteome</keyword>
<accession>A0A318D4L5</accession>
<dbReference type="HAMAP" id="MF_01866">
    <property type="entry name" value="UPF0745"/>
    <property type="match status" value="1"/>
</dbReference>
<dbReference type="Gene3D" id="3.10.510.20">
    <property type="entry name" value="YcgL domain"/>
    <property type="match status" value="1"/>
</dbReference>
<proteinExistence type="inferred from homology"/>
<dbReference type="InterPro" id="IPR038068">
    <property type="entry name" value="YcgL-like_sf"/>
</dbReference>
<protein>
    <recommendedName>
        <fullName evidence="1">YcgL domain-containing protein DL796_10885</fullName>
    </recommendedName>
</protein>
<gene>
    <name evidence="3" type="ORF">DL796_10885</name>
</gene>
<name>A0A318D4L5_9GAMM</name>
<dbReference type="Pfam" id="PF05166">
    <property type="entry name" value="YcgL"/>
    <property type="match status" value="1"/>
</dbReference>
<evidence type="ECO:0000313" key="4">
    <source>
        <dbReference type="Proteomes" id="UP000247689"/>
    </source>
</evidence>
<dbReference type="PANTHER" id="PTHR38109:SF1">
    <property type="entry name" value="PROTEIN YCGL"/>
    <property type="match status" value="1"/>
</dbReference>